<sequence>MSAPTSPLLSDRFAVALLMTATLTTMANAAISPALPGLEARFAAHPNAALLTRMLVPAPSLAVVLFAGCAGMLADRADKRSMLLWGVVLFAVAGSAGLVLSSLPAILISRLALGIAVALIITSQTALIADYFEGPKRSRLLGLQISARNIGGFVSITLAGFLALISPIHVFAIHAVALLMLPYLWSALHDPHRRAADPVPSALGDASKSGLGAGLWAMAALQFLTTLFFFTMPTQLPFFIATFDVTNTALIGSVMGGLTLAGALVATRYGRLKTRFGHTGLFALGFGLMAMGMLTLSRASGLGGIFAGAILVGLGFATVSPNFNDIALKSAPTARRGRAAGIMTTSVFLGQIMSPLATLPVIRSLNYLGLFLAIATLLSVAALIALTRRLVEIYVPDRV</sequence>
<keyword evidence="3 6" id="KW-0812">Transmembrane</keyword>
<evidence type="ECO:0000313" key="8">
    <source>
        <dbReference type="EMBL" id="KUP91853.1"/>
    </source>
</evidence>
<feature type="transmembrane region" description="Helical" evidence="6">
    <location>
        <begin position="83"/>
        <end position="107"/>
    </location>
</feature>
<reference evidence="8 9" key="1">
    <citation type="submission" date="2015-12" db="EMBL/GenBank/DDBJ databases">
        <title>Genome sequence of the marine Rhodobacteraceae strain O3.65, Candidatus Tritonibacter horizontis.</title>
        <authorList>
            <person name="Poehlein A."/>
            <person name="Giebel H.A."/>
            <person name="Voget S."/>
            <person name="Brinkhoff T."/>
        </authorList>
    </citation>
    <scope>NUCLEOTIDE SEQUENCE [LARGE SCALE GENOMIC DNA]</scope>
    <source>
        <strain evidence="8 9">O3.65</strain>
    </source>
</reference>
<comment type="caution">
    <text evidence="8">The sequence shown here is derived from an EMBL/GenBank/DDBJ whole genome shotgun (WGS) entry which is preliminary data.</text>
</comment>
<dbReference type="Proteomes" id="UP000068382">
    <property type="component" value="Unassembled WGS sequence"/>
</dbReference>
<dbReference type="GO" id="GO:0022857">
    <property type="term" value="F:transmembrane transporter activity"/>
    <property type="evidence" value="ECO:0007669"/>
    <property type="project" value="InterPro"/>
</dbReference>
<dbReference type="PATRIC" id="fig|1768241.3.peg.3419"/>
<dbReference type="CDD" id="cd17473">
    <property type="entry name" value="MFS_arabinose_efflux_permease_like"/>
    <property type="match status" value="1"/>
</dbReference>
<feature type="transmembrane region" description="Helical" evidence="6">
    <location>
        <begin position="340"/>
        <end position="362"/>
    </location>
</feature>
<dbReference type="PANTHER" id="PTHR43124">
    <property type="entry name" value="PURINE EFFLUX PUMP PBUE"/>
    <property type="match status" value="1"/>
</dbReference>
<feature type="transmembrane region" description="Helical" evidence="6">
    <location>
        <begin position="53"/>
        <end position="74"/>
    </location>
</feature>
<feature type="transmembrane region" description="Helical" evidence="6">
    <location>
        <begin position="250"/>
        <end position="269"/>
    </location>
</feature>
<feature type="transmembrane region" description="Helical" evidence="6">
    <location>
        <begin position="145"/>
        <end position="165"/>
    </location>
</feature>
<evidence type="ECO:0000256" key="6">
    <source>
        <dbReference type="SAM" id="Phobius"/>
    </source>
</evidence>
<keyword evidence="4 6" id="KW-1133">Transmembrane helix</keyword>
<dbReference type="SUPFAM" id="SSF103473">
    <property type="entry name" value="MFS general substrate transporter"/>
    <property type="match status" value="1"/>
</dbReference>
<evidence type="ECO:0000256" key="3">
    <source>
        <dbReference type="ARBA" id="ARBA00022692"/>
    </source>
</evidence>
<dbReference type="Pfam" id="PF07690">
    <property type="entry name" value="MFS_1"/>
    <property type="match status" value="1"/>
</dbReference>
<evidence type="ECO:0000256" key="2">
    <source>
        <dbReference type="ARBA" id="ARBA00022475"/>
    </source>
</evidence>
<gene>
    <name evidence="8" type="ORF">TRIHO_32730</name>
</gene>
<keyword evidence="5 6" id="KW-0472">Membrane</keyword>
<dbReference type="InterPro" id="IPR011701">
    <property type="entry name" value="MFS"/>
</dbReference>
<comment type="subcellular location">
    <subcellularLocation>
        <location evidence="1">Cell membrane</location>
        <topology evidence="1">Multi-pass membrane protein</topology>
    </subcellularLocation>
</comment>
<evidence type="ECO:0000313" key="9">
    <source>
        <dbReference type="Proteomes" id="UP000068382"/>
    </source>
</evidence>
<dbReference type="InterPro" id="IPR020846">
    <property type="entry name" value="MFS_dom"/>
</dbReference>
<dbReference type="InterPro" id="IPR036259">
    <property type="entry name" value="MFS_trans_sf"/>
</dbReference>
<dbReference type="PROSITE" id="PS50850">
    <property type="entry name" value="MFS"/>
    <property type="match status" value="1"/>
</dbReference>
<dbReference type="RefSeq" id="WP_068246036.1">
    <property type="nucleotide sequence ID" value="NZ_LPUY01000085.1"/>
</dbReference>
<dbReference type="AlphaFoldDB" id="A0A132BU17"/>
<dbReference type="GO" id="GO:0005886">
    <property type="term" value="C:plasma membrane"/>
    <property type="evidence" value="ECO:0007669"/>
    <property type="project" value="UniProtKB-SubCell"/>
</dbReference>
<feature type="transmembrane region" description="Helical" evidence="6">
    <location>
        <begin position="276"/>
        <end position="296"/>
    </location>
</feature>
<keyword evidence="2" id="KW-1003">Cell membrane</keyword>
<proteinExistence type="predicted"/>
<evidence type="ECO:0000256" key="4">
    <source>
        <dbReference type="ARBA" id="ARBA00022989"/>
    </source>
</evidence>
<feature type="transmembrane region" description="Helical" evidence="6">
    <location>
        <begin position="209"/>
        <end position="230"/>
    </location>
</feature>
<evidence type="ECO:0000256" key="5">
    <source>
        <dbReference type="ARBA" id="ARBA00023136"/>
    </source>
</evidence>
<dbReference type="InterPro" id="IPR050189">
    <property type="entry name" value="MFS_Efflux_Transporters"/>
</dbReference>
<dbReference type="Gene3D" id="1.20.1250.20">
    <property type="entry name" value="MFS general substrate transporter like domains"/>
    <property type="match status" value="1"/>
</dbReference>
<accession>A0A132BU17</accession>
<evidence type="ECO:0000256" key="1">
    <source>
        <dbReference type="ARBA" id="ARBA00004651"/>
    </source>
</evidence>
<protein>
    <submittedName>
        <fullName evidence="8">Major facilitator superfamily protein</fullName>
    </submittedName>
</protein>
<organism evidence="8 9">
    <name type="scientific">Tritonibacter horizontis</name>
    <dbReference type="NCBI Taxonomy" id="1768241"/>
    <lineage>
        <taxon>Bacteria</taxon>
        <taxon>Pseudomonadati</taxon>
        <taxon>Pseudomonadota</taxon>
        <taxon>Alphaproteobacteria</taxon>
        <taxon>Rhodobacterales</taxon>
        <taxon>Paracoccaceae</taxon>
        <taxon>Tritonibacter</taxon>
    </lineage>
</organism>
<dbReference type="OrthoDB" id="9812221at2"/>
<keyword evidence="9" id="KW-1185">Reference proteome</keyword>
<evidence type="ECO:0000259" key="7">
    <source>
        <dbReference type="PROSITE" id="PS50850"/>
    </source>
</evidence>
<feature type="transmembrane region" description="Helical" evidence="6">
    <location>
        <begin position="113"/>
        <end position="133"/>
    </location>
</feature>
<dbReference type="PANTHER" id="PTHR43124:SF3">
    <property type="entry name" value="CHLORAMPHENICOL EFFLUX PUMP RV0191"/>
    <property type="match status" value="1"/>
</dbReference>
<name>A0A132BU17_9RHOB</name>
<feature type="transmembrane region" description="Helical" evidence="6">
    <location>
        <begin position="171"/>
        <end position="188"/>
    </location>
</feature>
<feature type="transmembrane region" description="Helical" evidence="6">
    <location>
        <begin position="368"/>
        <end position="386"/>
    </location>
</feature>
<feature type="transmembrane region" description="Helical" evidence="6">
    <location>
        <begin position="302"/>
        <end position="319"/>
    </location>
</feature>
<feature type="domain" description="Major facilitator superfamily (MFS) profile" evidence="7">
    <location>
        <begin position="13"/>
        <end position="393"/>
    </location>
</feature>
<dbReference type="EMBL" id="LPUY01000085">
    <property type="protein sequence ID" value="KUP91853.1"/>
    <property type="molecule type" value="Genomic_DNA"/>
</dbReference>